<evidence type="ECO:0000256" key="2">
    <source>
        <dbReference type="SAM" id="SignalP"/>
    </source>
</evidence>
<feature type="compositionally biased region" description="Low complexity" evidence="1">
    <location>
        <begin position="370"/>
        <end position="387"/>
    </location>
</feature>
<dbReference type="FunCoup" id="A0A3P6MY87">
    <property type="interactions" value="1509"/>
</dbReference>
<dbReference type="OrthoDB" id="5831900at2759"/>
<dbReference type="AGR" id="WB:WBGene00001695"/>
<name>A0A3P6MY87_CAEEL</name>
<keyword evidence="7" id="KW-1267">Proteomics identification</keyword>
<feature type="compositionally biased region" description="Low complexity" evidence="1">
    <location>
        <begin position="434"/>
        <end position="443"/>
    </location>
</feature>
<dbReference type="EMBL" id="BX284605">
    <property type="protein sequence ID" value="VDJ65110.1"/>
    <property type="molecule type" value="Genomic_DNA"/>
</dbReference>
<evidence type="ECO:0000313" key="5">
    <source>
        <dbReference type="Proteomes" id="UP000001940"/>
    </source>
</evidence>
<dbReference type="RefSeq" id="NP_001355524.1">
    <property type="nucleotide sequence ID" value="NM_001368462.3"/>
</dbReference>
<dbReference type="AlphaFoldDB" id="A0A3P6MY87"/>
<feature type="chain" id="PRO_5018054495" evidence="2">
    <location>
        <begin position="21"/>
        <end position="614"/>
    </location>
</feature>
<feature type="compositionally biased region" description="Pro residues" evidence="1">
    <location>
        <begin position="270"/>
        <end position="284"/>
    </location>
</feature>
<dbReference type="Pfam" id="PF04155">
    <property type="entry name" value="Ground-like"/>
    <property type="match status" value="1"/>
</dbReference>
<feature type="signal peptide" evidence="2">
    <location>
        <begin position="1"/>
        <end position="20"/>
    </location>
</feature>
<organism evidence="4 5">
    <name type="scientific">Caenorhabditis elegans</name>
    <dbReference type="NCBI Taxonomy" id="6239"/>
    <lineage>
        <taxon>Eukaryota</taxon>
        <taxon>Metazoa</taxon>
        <taxon>Ecdysozoa</taxon>
        <taxon>Nematoda</taxon>
        <taxon>Chromadorea</taxon>
        <taxon>Rhabditida</taxon>
        <taxon>Rhabditina</taxon>
        <taxon>Rhabditomorpha</taxon>
        <taxon>Rhabditoidea</taxon>
        <taxon>Rhabditidae</taxon>
        <taxon>Peloderinae</taxon>
        <taxon>Caenorhabditis</taxon>
    </lineage>
</organism>
<evidence type="ECO:0000313" key="4">
    <source>
        <dbReference type="EMBL" id="VDJ65110.1"/>
    </source>
</evidence>
<dbReference type="InterPro" id="IPR007284">
    <property type="entry name" value="Ground-like_dom"/>
</dbReference>
<reference evidence="4 5" key="1">
    <citation type="journal article" date="1998" name="Science">
        <title>Genome sequence of the nematode C. elegans: a platform for investigating biology.</title>
        <authorList>
            <consortium name="The C. elegans sequencing consortium"/>
            <person name="Sulson J.E."/>
            <person name="Waterston R."/>
        </authorList>
    </citation>
    <scope>NUCLEOTIDE SEQUENCE [LARGE SCALE GENOMIC DNA]</scope>
    <source>
        <strain evidence="4 5">Bristol N2</strain>
    </source>
</reference>
<evidence type="ECO:0000313" key="6">
    <source>
        <dbReference type="WormBase" id="T18H9.1b"/>
    </source>
</evidence>
<dbReference type="InParanoid" id="A0A3P6MY87"/>
<accession>A0A3P6MY87</accession>
<dbReference type="ExpressionAtlas" id="A0A3P6MY87">
    <property type="expression patterns" value="baseline and differential"/>
</dbReference>
<dbReference type="PANTHER" id="PTHR31967:SF14">
    <property type="entry name" value="GROUND-LIKE DOMAIN-CONTAINING PROTEIN"/>
    <property type="match status" value="1"/>
</dbReference>
<dbReference type="WormBase" id="T18H9.1b">
    <property type="protein sequence ID" value="CE30835"/>
    <property type="gene ID" value="WBGene00001695"/>
    <property type="gene designation" value="grd-6"/>
</dbReference>
<dbReference type="PANTHER" id="PTHR31967">
    <property type="entry name" value="GROUNDHOG (HEDGEHOG-LIKE FAMILY)-RELATED"/>
    <property type="match status" value="1"/>
</dbReference>
<evidence type="ECO:0000256" key="1">
    <source>
        <dbReference type="SAM" id="MobiDB-lite"/>
    </source>
</evidence>
<keyword evidence="5" id="KW-1185">Reference proteome</keyword>
<feature type="domain" description="Ground-like" evidence="3">
    <location>
        <begin position="492"/>
        <end position="572"/>
    </location>
</feature>
<feature type="compositionally biased region" description="Low complexity" evidence="1">
    <location>
        <begin position="333"/>
        <end position="364"/>
    </location>
</feature>
<protein>
    <submittedName>
        <fullName evidence="4">Ground-like domain-containing protein</fullName>
    </submittedName>
</protein>
<evidence type="ECO:0000259" key="3">
    <source>
        <dbReference type="Pfam" id="PF04155"/>
    </source>
</evidence>
<dbReference type="STRING" id="6239.T18H9.1b.1"/>
<keyword evidence="2" id="KW-0732">Signal</keyword>
<proteinExistence type="evidence at protein level"/>
<evidence type="ECO:0007829" key="7">
    <source>
        <dbReference type="PeptideAtlas" id="A0A3P6MY87"/>
    </source>
</evidence>
<gene>
    <name evidence="4 6" type="primary">grd-6</name>
    <name evidence="4" type="ORF">CELE_T18H9.1</name>
    <name evidence="6" type="ORF">T18H9.1</name>
</gene>
<dbReference type="SMR" id="A0A3P6MY87"/>
<feature type="region of interest" description="Disordered" evidence="1">
    <location>
        <begin position="263"/>
        <end position="446"/>
    </location>
</feature>
<dbReference type="Proteomes" id="UP000001940">
    <property type="component" value="Chromosome V"/>
</dbReference>
<dbReference type="GeneID" id="24104900"/>
<feature type="compositionally biased region" description="Low complexity" evidence="1">
    <location>
        <begin position="400"/>
        <end position="422"/>
    </location>
</feature>
<sequence>MPSIRYRLVALVVFISSVYGQQEAAVVQTPPVQPTPNLIRFGSGEPVRAIRPNQFQIQLPDIYDPLRDERPKRNNHAGYIRHPTFQVPQQQVQQFRPAGNVYIAQPNPRVVSQYPFRSAPVVRPYVIPQQQFQRQGQSQYIQQQYRPQQQQYSQYPRFDLRPQPVRPVRPVYIASTPASRLSYTERPQTSYGDEIEDTNYLSGRLTPGPIAPVTQGYSERPPATVAPYIERPVPARPTPYIERPVPARPAPYIERPEPARPAPYIERPVPARPAPYIEPTPARPAPYIEPSTAKPQPRPQPPRTRPYVAPSTTTQRYIEPTTQRPTTRRATTKRITTTTTAAPTTPRLTTARATTPLATTSRPTTPSPTTPRATTPLATTPLATTRAPLPPSPPPRTSKRPVTQAPTTPRATTTRRPTTTTPRPTPRRTRRPKTTTAAPTTTTEEVTQGYEEEAVELPKYDETFVGQYYYGRRGEGGNNTFPLPSCFYNPSGYVCCNLMLNELMSTSFEEVKVATNLCNVHKFATKLQKHSEKIFSTQFETIVSYQDFSQKIHFKKDLVCKIEVEGRFILAYATPEDVEQEKIIPTVPSQDVQKDSDVLKQEVKSKIRQIEREL</sequence>
<dbReference type="CTD" id="24104900"/>